<dbReference type="eggNOG" id="COG2852">
    <property type="taxonomic scope" value="Bacteria"/>
</dbReference>
<evidence type="ECO:0000313" key="2">
    <source>
        <dbReference type="Proteomes" id="UP000014155"/>
    </source>
</evidence>
<proteinExistence type="predicted"/>
<reference evidence="1 2" key="1">
    <citation type="journal article" date="2013" name="Genome Announc.">
        <title>Draft Genome Sequence of the Cellulolytic, Mesophilic, Anaerobic Bacterium Clostridium termitidis Strain CT1112 (DSM 5398).</title>
        <authorList>
            <person name="Lal S."/>
            <person name="Ramachandran U."/>
            <person name="Zhang X."/>
            <person name="Munir R."/>
            <person name="Sparling R."/>
            <person name="Levin D.B."/>
        </authorList>
    </citation>
    <scope>NUCLEOTIDE SEQUENCE [LARGE SCALE GENOMIC DNA]</scope>
    <source>
        <strain evidence="1 2">CT1112</strain>
    </source>
</reference>
<keyword evidence="2" id="KW-1185">Reference proteome</keyword>
<dbReference type="PATRIC" id="fig|1195236.3.peg.3040"/>
<evidence type="ECO:0000313" key="1">
    <source>
        <dbReference type="EMBL" id="EMS71429.1"/>
    </source>
</evidence>
<sequence length="294" mass="32670">MKEYLSYFSAAAIWNIPYIEAVLGPENAETDSVDFTVSKRSARYHRKGRTVHLCELALPAGAVVSRNGKMVASPELLFLQLAYKLNIHRLILFGLQLCSHPPGNPSGAITTKHNLKTFLAKTSGHRGHFKALRAVKYIEDGSASIMESLTYMILTLPHALGGYGFDGAVFNHEIKLKGEACKRLGQKRCFTDLYYKQAKLAVEYESFAFHNSPWSQGKDVIRSAILNRQGVEVMHLSTVQLYDKDACMDFAFNLASRLGKRIHIRAKKFDEMHALLRGLLPAGSLAAEPDGGEL</sequence>
<dbReference type="Gene3D" id="3.40.960.10">
    <property type="entry name" value="VSR Endonuclease"/>
    <property type="match status" value="1"/>
</dbReference>
<dbReference type="Proteomes" id="UP000014155">
    <property type="component" value="Unassembled WGS sequence"/>
</dbReference>
<dbReference type="EMBL" id="AORV01000038">
    <property type="protein sequence ID" value="EMS71429.1"/>
    <property type="molecule type" value="Genomic_DNA"/>
</dbReference>
<dbReference type="AlphaFoldDB" id="S0FQJ0"/>
<accession>S0FQJ0</accession>
<name>S0FQJ0_RUMCE</name>
<protein>
    <recommendedName>
        <fullName evidence="3">DUF559 domain-containing protein</fullName>
    </recommendedName>
</protein>
<gene>
    <name evidence="1" type="ORF">CTER_2721</name>
</gene>
<evidence type="ECO:0008006" key="3">
    <source>
        <dbReference type="Google" id="ProtNLM"/>
    </source>
</evidence>
<dbReference type="STRING" id="1195236.CTER_2721"/>
<comment type="caution">
    <text evidence="1">The sequence shown here is derived from an EMBL/GenBank/DDBJ whole genome shotgun (WGS) entry which is preliminary data.</text>
</comment>
<organism evidence="1 2">
    <name type="scientific">Ruminiclostridium cellobioparum subsp. termitidis CT1112</name>
    <dbReference type="NCBI Taxonomy" id="1195236"/>
    <lineage>
        <taxon>Bacteria</taxon>
        <taxon>Bacillati</taxon>
        <taxon>Bacillota</taxon>
        <taxon>Clostridia</taxon>
        <taxon>Eubacteriales</taxon>
        <taxon>Oscillospiraceae</taxon>
        <taxon>Ruminiclostridium</taxon>
    </lineage>
</organism>